<dbReference type="GO" id="GO:0012505">
    <property type="term" value="C:endomembrane system"/>
    <property type="evidence" value="ECO:0007669"/>
    <property type="project" value="UniProtKB-SubCell"/>
</dbReference>
<reference evidence="6" key="1">
    <citation type="submission" date="2020-05" db="EMBL/GenBank/DDBJ databases">
        <title>Identification of trans-AT polyketide cluster in two marine bacteria, producers of a novel glutaramide-containing polyketide sesbanimide D and analogs.</title>
        <authorList>
            <person name="Kacar D."/>
            <person name="Rodriguez P."/>
            <person name="Canedo L."/>
            <person name="Gonzalez E."/>
            <person name="Galan B."/>
            <person name="De La Calle F."/>
            <person name="Garcia J.L."/>
        </authorList>
    </citation>
    <scope>NUCLEOTIDE SEQUENCE</scope>
    <source>
        <strain evidence="6">PHM038</strain>
    </source>
</reference>
<dbReference type="EMBL" id="JABFCZ010000007">
    <property type="protein sequence ID" value="MBD1546168.1"/>
    <property type="molecule type" value="Genomic_DNA"/>
</dbReference>
<evidence type="ECO:0000256" key="2">
    <source>
        <dbReference type="ARBA" id="ARBA00022692"/>
    </source>
</evidence>
<accession>A0A926NYQ2</accession>
<dbReference type="InterPro" id="IPR007318">
    <property type="entry name" value="Phopholipid_MeTrfase"/>
</dbReference>
<evidence type="ECO:0000256" key="5">
    <source>
        <dbReference type="SAM" id="Phobius"/>
    </source>
</evidence>
<evidence type="ECO:0000256" key="4">
    <source>
        <dbReference type="ARBA" id="ARBA00023136"/>
    </source>
</evidence>
<dbReference type="AlphaFoldDB" id="A0A926NYQ2"/>
<evidence type="ECO:0000256" key="3">
    <source>
        <dbReference type="ARBA" id="ARBA00022989"/>
    </source>
</evidence>
<sequence>MPPQTGDPGTVQTATPREWLRVTIVHVSIPVILLACGGDIRWWQAWVYFLLLVAAGVGGRVWAEWRHPGLMVERDRSLSMKASDVKAWDKVLGPLMALTLSFPLVIVAGLDHRFDWSPVFPAWLSVTGLFLIAIGYAFATWALAENRFFSSLMRIQTDRGHEVCDSGPYRIVRHPGYAGNLLALPGMVLALGSVWTLVPVAVALVVAVIRTALEDRTLQEELPGYQDYTSRVRYRLFPGIY</sequence>
<dbReference type="Proteomes" id="UP000598467">
    <property type="component" value="Unassembled WGS sequence"/>
</dbReference>
<comment type="subcellular location">
    <subcellularLocation>
        <location evidence="1">Endomembrane system</location>
        <topology evidence="1">Multi-pass membrane protein</topology>
    </subcellularLocation>
</comment>
<dbReference type="Pfam" id="PF04191">
    <property type="entry name" value="PEMT"/>
    <property type="match status" value="1"/>
</dbReference>
<feature type="transmembrane region" description="Helical" evidence="5">
    <location>
        <begin position="91"/>
        <end position="110"/>
    </location>
</feature>
<keyword evidence="4 5" id="KW-0472">Membrane</keyword>
<comment type="caution">
    <text evidence="6">The sequence shown here is derived from an EMBL/GenBank/DDBJ whole genome shotgun (WGS) entry which is preliminary data.</text>
</comment>
<protein>
    <submittedName>
        <fullName evidence="6">Isoprenylcysteine carboxylmethyltransferase family protein</fullName>
    </submittedName>
</protein>
<dbReference type="PANTHER" id="PTHR43847">
    <property type="entry name" value="BLL3993 PROTEIN"/>
    <property type="match status" value="1"/>
</dbReference>
<name>A0A926NYQ2_9HYPH</name>
<feature type="transmembrane region" description="Helical" evidence="5">
    <location>
        <begin position="45"/>
        <end position="63"/>
    </location>
</feature>
<dbReference type="InterPro" id="IPR052527">
    <property type="entry name" value="Metal_cation-efflux_comp"/>
</dbReference>
<dbReference type="Gene3D" id="1.20.120.1630">
    <property type="match status" value="1"/>
</dbReference>
<evidence type="ECO:0000256" key="1">
    <source>
        <dbReference type="ARBA" id="ARBA00004127"/>
    </source>
</evidence>
<feature type="transmembrane region" description="Helical" evidence="5">
    <location>
        <begin position="122"/>
        <end position="144"/>
    </location>
</feature>
<keyword evidence="2 5" id="KW-0812">Transmembrane</keyword>
<feature type="transmembrane region" description="Helical" evidence="5">
    <location>
        <begin position="20"/>
        <end position="38"/>
    </location>
</feature>
<evidence type="ECO:0000313" key="7">
    <source>
        <dbReference type="Proteomes" id="UP000598467"/>
    </source>
</evidence>
<feature type="transmembrane region" description="Helical" evidence="5">
    <location>
        <begin position="182"/>
        <end position="209"/>
    </location>
</feature>
<dbReference type="PANTHER" id="PTHR43847:SF1">
    <property type="entry name" value="BLL3993 PROTEIN"/>
    <property type="match status" value="1"/>
</dbReference>
<gene>
    <name evidence="6" type="ORF">HK439_07835</name>
</gene>
<keyword evidence="3 5" id="KW-1133">Transmembrane helix</keyword>
<dbReference type="RefSeq" id="WP_190290837.1">
    <property type="nucleotide sequence ID" value="NZ_JABFCZ010000007.1"/>
</dbReference>
<proteinExistence type="predicted"/>
<evidence type="ECO:0000313" key="6">
    <source>
        <dbReference type="EMBL" id="MBD1546168.1"/>
    </source>
</evidence>
<organism evidence="6 7">
    <name type="scientific">Roseibium aggregatum</name>
    <dbReference type="NCBI Taxonomy" id="187304"/>
    <lineage>
        <taxon>Bacteria</taxon>
        <taxon>Pseudomonadati</taxon>
        <taxon>Pseudomonadota</taxon>
        <taxon>Alphaproteobacteria</taxon>
        <taxon>Hyphomicrobiales</taxon>
        <taxon>Stappiaceae</taxon>
        <taxon>Roseibium</taxon>
    </lineage>
</organism>